<dbReference type="AlphaFoldDB" id="A0A6P5YEH5"/>
<keyword evidence="1" id="KW-0677">Repeat</keyword>
<dbReference type="OrthoDB" id="539213at2759"/>
<feature type="domain" description="SAM" evidence="2">
    <location>
        <begin position="250"/>
        <end position="313"/>
    </location>
</feature>
<proteinExistence type="predicted"/>
<dbReference type="PANTHER" id="PTHR10627">
    <property type="entry name" value="SCP160"/>
    <property type="match status" value="1"/>
</dbReference>
<reference evidence="4" key="1">
    <citation type="submission" date="2025-08" db="UniProtKB">
        <authorList>
            <consortium name="RefSeq"/>
        </authorList>
    </citation>
    <scope>IDENTIFICATION</scope>
    <source>
        <tissue evidence="4">Fruit stalk</tissue>
    </source>
</reference>
<organism evidence="3 4">
    <name type="scientific">Durio zibethinus</name>
    <name type="common">Durian</name>
    <dbReference type="NCBI Taxonomy" id="66656"/>
    <lineage>
        <taxon>Eukaryota</taxon>
        <taxon>Viridiplantae</taxon>
        <taxon>Streptophyta</taxon>
        <taxon>Embryophyta</taxon>
        <taxon>Tracheophyta</taxon>
        <taxon>Spermatophyta</taxon>
        <taxon>Magnoliopsida</taxon>
        <taxon>eudicotyledons</taxon>
        <taxon>Gunneridae</taxon>
        <taxon>Pentapetalae</taxon>
        <taxon>rosids</taxon>
        <taxon>malvids</taxon>
        <taxon>Malvales</taxon>
        <taxon>Malvaceae</taxon>
        <taxon>Helicteroideae</taxon>
        <taxon>Durio</taxon>
    </lineage>
</organism>
<dbReference type="InterPro" id="IPR001660">
    <property type="entry name" value="SAM"/>
</dbReference>
<dbReference type="CDD" id="cd09487">
    <property type="entry name" value="SAM_superfamily"/>
    <property type="match status" value="1"/>
</dbReference>
<dbReference type="PANTHER" id="PTHR10627:SF65">
    <property type="entry name" value="SAM DOMAIN-CONTAINING PROTEIN"/>
    <property type="match status" value="1"/>
</dbReference>
<dbReference type="Pfam" id="PF00536">
    <property type="entry name" value="SAM_1"/>
    <property type="match status" value="1"/>
</dbReference>
<dbReference type="SUPFAM" id="SSF47769">
    <property type="entry name" value="SAM/Pointed domain"/>
    <property type="match status" value="1"/>
</dbReference>
<protein>
    <submittedName>
        <fullName evidence="4">Uncharacterized protein LOC111291340</fullName>
    </submittedName>
</protein>
<name>A0A6P5YEH5_DURZI</name>
<dbReference type="PROSITE" id="PS50105">
    <property type="entry name" value="SAM_DOMAIN"/>
    <property type="match status" value="1"/>
</dbReference>
<dbReference type="Gene3D" id="1.10.150.50">
    <property type="entry name" value="Transcription Factor, Ets-1"/>
    <property type="match status" value="1"/>
</dbReference>
<dbReference type="InterPro" id="IPR013761">
    <property type="entry name" value="SAM/pointed_sf"/>
</dbReference>
<sequence length="317" mass="35982">MLVLSMNSKRQRRPNVRLGEIGDVSAAFACGFSQKTKESLVHKRWKPDFLNSQENELPTAVEFSKGNSPYFLISDPGVSPRISADLQQNRENKNPNSSKLGFDLVSVDEIDMMKSSLNFGTITRKSRVMKRRGRSREGNNCAFDGAWTWSSKLSSQFSGADRKERGEKEYMGIGSNACTDYYPVNVFRDISDHETLATSKDACEYDVDEPGYDSWQQRNADDCWKDACYEGNNVFLKSGDVWDQTRYTCNDVTSVRRWLEDLGFGRYAGIFEMHEVDEESLPLLTLDDLKEMGVFAVGHRRKLYTAIKQLRGGDVSS</sequence>
<dbReference type="KEGG" id="dzi:111291340"/>
<accession>A0A6P5YEH5</accession>
<evidence type="ECO:0000313" key="3">
    <source>
        <dbReference type="Proteomes" id="UP000515121"/>
    </source>
</evidence>
<evidence type="ECO:0000313" key="4">
    <source>
        <dbReference type="RefSeq" id="XP_022738750.1"/>
    </source>
</evidence>
<dbReference type="RefSeq" id="XP_022738750.1">
    <property type="nucleotide sequence ID" value="XM_022883015.1"/>
</dbReference>
<evidence type="ECO:0000256" key="1">
    <source>
        <dbReference type="ARBA" id="ARBA00022737"/>
    </source>
</evidence>
<evidence type="ECO:0000259" key="2">
    <source>
        <dbReference type="PROSITE" id="PS50105"/>
    </source>
</evidence>
<dbReference type="Proteomes" id="UP000515121">
    <property type="component" value="Unplaced"/>
</dbReference>
<dbReference type="SMART" id="SM00454">
    <property type="entry name" value="SAM"/>
    <property type="match status" value="1"/>
</dbReference>
<dbReference type="GeneID" id="111291340"/>
<keyword evidence="3" id="KW-1185">Reference proteome</keyword>
<gene>
    <name evidence="4" type="primary">LOC111291340</name>
</gene>